<evidence type="ECO:0000313" key="6">
    <source>
        <dbReference type="WBParaSite" id="ACRNAN_scaffold4947.g7651.t1"/>
    </source>
</evidence>
<feature type="domain" description="C3H1-type" evidence="4">
    <location>
        <begin position="717"/>
        <end position="744"/>
    </location>
</feature>
<dbReference type="PROSITE" id="PS50103">
    <property type="entry name" value="ZF_C3H1"/>
    <property type="match status" value="2"/>
</dbReference>
<dbReference type="WBParaSite" id="ACRNAN_scaffold4947.g7651.t1">
    <property type="protein sequence ID" value="ACRNAN_scaffold4947.g7651.t1"/>
    <property type="gene ID" value="ACRNAN_scaffold4947.g7651"/>
</dbReference>
<evidence type="ECO:0000256" key="2">
    <source>
        <dbReference type="SAM" id="Coils"/>
    </source>
</evidence>
<feature type="region of interest" description="Disordered" evidence="3">
    <location>
        <begin position="505"/>
        <end position="671"/>
    </location>
</feature>
<dbReference type="AlphaFoldDB" id="A0A914DZE2"/>
<dbReference type="Proteomes" id="UP000887540">
    <property type="component" value="Unplaced"/>
</dbReference>
<feature type="compositionally biased region" description="Basic and acidic residues" evidence="3">
    <location>
        <begin position="606"/>
        <end position="642"/>
    </location>
</feature>
<proteinExistence type="predicted"/>
<evidence type="ECO:0000313" key="5">
    <source>
        <dbReference type="Proteomes" id="UP000887540"/>
    </source>
</evidence>
<feature type="compositionally biased region" description="Polar residues" evidence="3">
    <location>
        <begin position="552"/>
        <end position="575"/>
    </location>
</feature>
<keyword evidence="2" id="KW-0175">Coiled coil</keyword>
<feature type="coiled-coil region" evidence="2">
    <location>
        <begin position="63"/>
        <end position="203"/>
    </location>
</feature>
<feature type="region of interest" description="Disordered" evidence="3">
    <location>
        <begin position="397"/>
        <end position="461"/>
    </location>
</feature>
<evidence type="ECO:0000256" key="3">
    <source>
        <dbReference type="SAM" id="MobiDB-lite"/>
    </source>
</evidence>
<reference evidence="6" key="1">
    <citation type="submission" date="2022-11" db="UniProtKB">
        <authorList>
            <consortium name="WormBaseParasite"/>
        </authorList>
    </citation>
    <scope>IDENTIFICATION</scope>
</reference>
<protein>
    <submittedName>
        <fullName evidence="6">C3H1-type domain-containing protein</fullName>
    </submittedName>
</protein>
<accession>A0A914DZE2</accession>
<evidence type="ECO:0000256" key="1">
    <source>
        <dbReference type="PROSITE-ProRule" id="PRU00723"/>
    </source>
</evidence>
<feature type="compositionally biased region" description="Polar residues" evidence="3">
    <location>
        <begin position="428"/>
        <end position="449"/>
    </location>
</feature>
<keyword evidence="1" id="KW-0863">Zinc-finger</keyword>
<keyword evidence="1" id="KW-0479">Metal-binding</keyword>
<feature type="compositionally biased region" description="Basic and acidic residues" evidence="3">
    <location>
        <begin position="514"/>
        <end position="548"/>
    </location>
</feature>
<dbReference type="InterPro" id="IPR000571">
    <property type="entry name" value="Znf_CCCH"/>
</dbReference>
<feature type="compositionally biased region" description="Basic and acidic residues" evidence="3">
    <location>
        <begin position="579"/>
        <end position="599"/>
    </location>
</feature>
<feature type="zinc finger region" description="C3H1-type" evidence="1">
    <location>
        <begin position="781"/>
        <end position="809"/>
    </location>
</feature>
<dbReference type="Gene3D" id="4.10.1000.10">
    <property type="entry name" value="Zinc finger, CCCH-type"/>
    <property type="match status" value="1"/>
</dbReference>
<feature type="domain" description="C3H1-type" evidence="4">
    <location>
        <begin position="781"/>
        <end position="809"/>
    </location>
</feature>
<name>A0A914DZE2_9BILA</name>
<feature type="zinc finger region" description="C3H1-type" evidence="1">
    <location>
        <begin position="717"/>
        <end position="744"/>
    </location>
</feature>
<keyword evidence="5" id="KW-1185">Reference proteome</keyword>
<evidence type="ECO:0000259" key="4">
    <source>
        <dbReference type="PROSITE" id="PS50103"/>
    </source>
</evidence>
<feature type="compositionally biased region" description="Basic and acidic residues" evidence="3">
    <location>
        <begin position="397"/>
        <end position="411"/>
    </location>
</feature>
<sequence length="824" mass="96882">MEELNETNELAISKVIEEISKGPIFEITLKDCFNAFTKNIALKKEMKEMSKLVQSNQDQTGQIKVSQLRINAIEEKNALLEKDLEEKSKTNKLIMEKYKKYKEQSEKFEKKLNELTEKQETETQAIKAEYEKMLKTAEAQMEKYEIEIDELKYYLHDNEKLNEWMKEEINKADNGNKDKEEMIRKLKRGNAELKNQLKDKNKDSSTLPTTHSDIKKLITFLKKFLPEINQDKLDQFLKTYEELHFCHLCKKQVSYTLDSRKKHAEGFHGSINDKLVYYKCFPGAREMCRCGQQYTKISQKDHVKTHHYDVKYKCIEKECDFNGVLSEIEMHIKESHTNINDNDAALIQLVSHCFDLSIPGKLDRKDLKDRKPSNDGLSVLEMKLEEVIKLSNKKDSNEINVHDTSPTKREYNPTFEEGMMTPAKENNDSTLTQDGDVTIESSKMSGTKSNSDKENGNIGLEEDNIELLDYGDFYEDPEKNVDEEEDVDMPENWSKFEFDLISIQNSDNEDAQELEVREVSSEKVERENKDGEPEKEAEEKEDTEKSLDLSKITDSIHTSENNAHTPQNKTRNVDFQTPEGRESRISRISRRDTSDHENYRSSLSKLFEHRSSREAPDFHSSKPNAYRDFDREDKRFSNRFRESYANGQRKRKYGSQSPTDENRQHPPKSFRVSVNENGVRYIGNHVVEHLRDKNFHRNHREPEIFTNQEIQRFLNEADQNMFCRYFYNQNCKYGPNCILIHDKYEITKGLREELIRWQKTKMSKVMENTSSSDMQKAIREAAPHKMCQWFKKFGKCRFGQGCWDVHDDREITVGLKKEIEKLHH</sequence>
<dbReference type="GO" id="GO:0008270">
    <property type="term" value="F:zinc ion binding"/>
    <property type="evidence" value="ECO:0007669"/>
    <property type="project" value="UniProtKB-KW"/>
</dbReference>
<organism evidence="5 6">
    <name type="scientific">Acrobeloides nanus</name>
    <dbReference type="NCBI Taxonomy" id="290746"/>
    <lineage>
        <taxon>Eukaryota</taxon>
        <taxon>Metazoa</taxon>
        <taxon>Ecdysozoa</taxon>
        <taxon>Nematoda</taxon>
        <taxon>Chromadorea</taxon>
        <taxon>Rhabditida</taxon>
        <taxon>Tylenchina</taxon>
        <taxon>Cephalobomorpha</taxon>
        <taxon>Cephaloboidea</taxon>
        <taxon>Cephalobidae</taxon>
        <taxon>Acrobeloides</taxon>
    </lineage>
</organism>
<keyword evidence="1" id="KW-0862">Zinc</keyword>